<dbReference type="PANTHER" id="PTHR10763">
    <property type="entry name" value="CELL DIVISION CONTROL PROTEIN 6-RELATED"/>
    <property type="match status" value="1"/>
</dbReference>
<feature type="compositionally biased region" description="Pro residues" evidence="11">
    <location>
        <begin position="108"/>
        <end position="120"/>
    </location>
</feature>
<protein>
    <recommendedName>
        <fullName evidence="10">Origin recognition complex subunit 1</fullName>
    </recommendedName>
</protein>
<dbReference type="InterPro" id="IPR003593">
    <property type="entry name" value="AAA+_ATPase"/>
</dbReference>
<dbReference type="STRING" id="2880.D7FYY4"/>
<evidence type="ECO:0000256" key="3">
    <source>
        <dbReference type="ARBA" id="ARBA00022705"/>
    </source>
</evidence>
<gene>
    <name evidence="13" type="ORF">Esi_0035_0148</name>
</gene>
<evidence type="ECO:0000256" key="9">
    <source>
        <dbReference type="ARBA" id="ARBA00023242"/>
    </source>
</evidence>
<evidence type="ECO:0000256" key="5">
    <source>
        <dbReference type="ARBA" id="ARBA00022741"/>
    </source>
</evidence>
<dbReference type="InterPro" id="IPR001025">
    <property type="entry name" value="BAH_dom"/>
</dbReference>
<accession>D7FYY4</accession>
<comment type="subcellular location">
    <subcellularLocation>
        <location evidence="1 10">Nucleus</location>
    </subcellularLocation>
</comment>
<keyword evidence="5 10" id="KW-0547">Nucleotide-binding</keyword>
<evidence type="ECO:0000256" key="11">
    <source>
        <dbReference type="SAM" id="MobiDB-lite"/>
    </source>
</evidence>
<feature type="compositionally biased region" description="Gly residues" evidence="11">
    <location>
        <begin position="158"/>
        <end position="167"/>
    </location>
</feature>
<organism evidence="13 14">
    <name type="scientific">Ectocarpus siliculosus</name>
    <name type="common">Brown alga</name>
    <name type="synonym">Conferva siliculosa</name>
    <dbReference type="NCBI Taxonomy" id="2880"/>
    <lineage>
        <taxon>Eukaryota</taxon>
        <taxon>Sar</taxon>
        <taxon>Stramenopiles</taxon>
        <taxon>Ochrophyta</taxon>
        <taxon>PX clade</taxon>
        <taxon>Phaeophyceae</taxon>
        <taxon>Ectocarpales</taxon>
        <taxon>Ectocarpaceae</taxon>
        <taxon>Ectocarpus</taxon>
    </lineage>
</organism>
<reference evidence="13 14" key="1">
    <citation type="journal article" date="2010" name="Nature">
        <title>The Ectocarpus genome and the independent evolution of multicellularity in brown algae.</title>
        <authorList>
            <person name="Cock J.M."/>
            <person name="Sterck L."/>
            <person name="Rouze P."/>
            <person name="Scornet D."/>
            <person name="Allen A.E."/>
            <person name="Amoutzias G."/>
            <person name="Anthouard V."/>
            <person name="Artiguenave F."/>
            <person name="Aury J.M."/>
            <person name="Badger J.H."/>
            <person name="Beszteri B."/>
            <person name="Billiau K."/>
            <person name="Bonnet E."/>
            <person name="Bothwell J.H."/>
            <person name="Bowler C."/>
            <person name="Boyen C."/>
            <person name="Brownlee C."/>
            <person name="Carrano C.J."/>
            <person name="Charrier B."/>
            <person name="Cho G.Y."/>
            <person name="Coelho S.M."/>
            <person name="Collen J."/>
            <person name="Corre E."/>
            <person name="Da Silva C."/>
            <person name="Delage L."/>
            <person name="Delaroque N."/>
            <person name="Dittami S.M."/>
            <person name="Doulbeau S."/>
            <person name="Elias M."/>
            <person name="Farnham G."/>
            <person name="Gachon C.M."/>
            <person name="Gschloessl B."/>
            <person name="Heesch S."/>
            <person name="Jabbari K."/>
            <person name="Jubin C."/>
            <person name="Kawai H."/>
            <person name="Kimura K."/>
            <person name="Kloareg B."/>
            <person name="Kupper F.C."/>
            <person name="Lang D."/>
            <person name="Le Bail A."/>
            <person name="Leblanc C."/>
            <person name="Lerouge P."/>
            <person name="Lohr M."/>
            <person name="Lopez P.J."/>
            <person name="Martens C."/>
            <person name="Maumus F."/>
            <person name="Michel G."/>
            <person name="Miranda-Saavedra D."/>
            <person name="Morales J."/>
            <person name="Moreau H."/>
            <person name="Motomura T."/>
            <person name="Nagasato C."/>
            <person name="Napoli C.A."/>
            <person name="Nelson D.R."/>
            <person name="Nyvall-Collen P."/>
            <person name="Peters A.F."/>
            <person name="Pommier C."/>
            <person name="Potin P."/>
            <person name="Poulain J."/>
            <person name="Quesneville H."/>
            <person name="Read B."/>
            <person name="Rensing S.A."/>
            <person name="Ritter A."/>
            <person name="Rousvoal S."/>
            <person name="Samanta M."/>
            <person name="Samson G."/>
            <person name="Schroeder D.C."/>
            <person name="Segurens B."/>
            <person name="Strittmatter M."/>
            <person name="Tonon T."/>
            <person name="Tregear J.W."/>
            <person name="Valentin K."/>
            <person name="von Dassow P."/>
            <person name="Yamagishi T."/>
            <person name="Van de Peer Y."/>
            <person name="Wincker P."/>
        </authorList>
    </citation>
    <scope>NUCLEOTIDE SEQUENCE [LARGE SCALE GENOMIC DNA]</scope>
    <source>
        <strain evidence="14">Ec32 / CCAP1310/4</strain>
    </source>
</reference>
<evidence type="ECO:0000256" key="6">
    <source>
        <dbReference type="ARBA" id="ARBA00022840"/>
    </source>
</evidence>
<feature type="region of interest" description="Disordered" evidence="11">
    <location>
        <begin position="89"/>
        <end position="214"/>
    </location>
</feature>
<dbReference type="Proteomes" id="UP000002630">
    <property type="component" value="Linkage Group LG33"/>
</dbReference>
<dbReference type="FunFam" id="3.40.50.300:FF:000199">
    <property type="entry name" value="Origin recognition complex subunit 1"/>
    <property type="match status" value="1"/>
</dbReference>
<dbReference type="PANTHER" id="PTHR10763:SF23">
    <property type="entry name" value="ORIGIN RECOGNITION COMPLEX SUBUNIT 1"/>
    <property type="match status" value="1"/>
</dbReference>
<dbReference type="InterPro" id="IPR043151">
    <property type="entry name" value="BAH_sf"/>
</dbReference>
<sequence>MRVGLRLKLPSRASKLHDVSLYIPPIEVMAATADGGVCEIKMDDSGRLTHIWWQTREQRSRAKKQKKKKKTSPILQLKLATTVTLSGASLNSSSLLRSEERSGTVKNPSPPTPWSRPPTTTPLLPTAVLYKMPPETPTPGTASPGSRRAGRPGRSGSPCGGSTGAGSGPDASSPVGQRSVVAAGREKGDGKTKGQTEYEEEDESDDSDDGGHGERKVSMLRKTWTNEAWDTYYTEVRVGDSGGGGSETYRCGDCAVLETDSGKYPAEIVHIFKDRHGEEWVEVRWLYTKEEIEETVPKRWWPDMDDAELLETNDVIANHPASICYPVRVHSHEHYMQKEKAGEIDVDTAEPRDFFCRKFYDVRLKRFMPEAEQRTAQRLLRGRRWSERSSKPEGSGADARRFFRGWRAGPGGVYVFERPTVVPQTLAPSPHSLLSTRRRPSSSAGAGGGGGKRRDGKGKRRPQDKFSVAMESLHVTAVPKSLPCRNDERNQLLSFLTSNIKAGGLGNALFVAGMPGTGKTATAHEVVRILKGQQARGLLPRFKLVELNGMRLTEPHQAYPQLWMALSGEMLSPKRALYKLEKYFSRGDPSREFVVLLVDELDYMTTRKQTVLYNLFEWPSRRNARLVVVGIANTIDLPERCLPRVSSRVTSRLTFGPYTKLQLAEILQARLVEANAIGGKASPVEGKANTSVEGKAFDNGAINMAAAKVASSSGDMRMCLKYCRRAIEVCKARVESAKEDGNGDKVSWEVSVKDVHVAVREINEQAHLVAVRDSAPQERLLLVAITNEVHLGGKGVVDMDDVRTRMEGICRAHPNGPRMPNVTTILEMISRLAAAQVLELVLSRRTPLPDVELNMTVRDVVQMLRDDEEFSRKVLPDALVSEYPMTSSLPG</sequence>
<dbReference type="Pfam" id="PF00004">
    <property type="entry name" value="AAA"/>
    <property type="match status" value="1"/>
</dbReference>
<evidence type="ECO:0000313" key="14">
    <source>
        <dbReference type="Proteomes" id="UP000002630"/>
    </source>
</evidence>
<evidence type="ECO:0000256" key="10">
    <source>
        <dbReference type="RuleBase" id="RU365058"/>
    </source>
</evidence>
<dbReference type="EMBL" id="FN648542">
    <property type="protein sequence ID" value="CBJ26626.1"/>
    <property type="molecule type" value="Genomic_DNA"/>
</dbReference>
<dbReference type="EMBL" id="FN649758">
    <property type="protein sequence ID" value="CBJ26626.1"/>
    <property type="molecule type" value="Genomic_DNA"/>
</dbReference>
<keyword evidence="8 10" id="KW-0238">DNA-binding</keyword>
<comment type="function">
    <text evidence="10">Component of the origin recognition complex (ORC) that binds origins of replication. DNA-binding is ATP-dependent, however specific DNA sequences that define origins of replication have not been identified so far. ORC is required to assemble the pre-replication complex necessary to initiate DNA replication.</text>
</comment>
<dbReference type="InterPro" id="IPR003959">
    <property type="entry name" value="ATPase_AAA_core"/>
</dbReference>
<evidence type="ECO:0000313" key="13">
    <source>
        <dbReference type="EMBL" id="CBJ26626.1"/>
    </source>
</evidence>
<dbReference type="Gene3D" id="3.40.50.300">
    <property type="entry name" value="P-loop containing nucleotide triphosphate hydrolases"/>
    <property type="match status" value="1"/>
</dbReference>
<feature type="compositionally biased region" description="Acidic residues" evidence="11">
    <location>
        <begin position="197"/>
        <end position="208"/>
    </location>
</feature>
<dbReference type="GO" id="GO:0006270">
    <property type="term" value="P:DNA replication initiation"/>
    <property type="evidence" value="ECO:0007669"/>
    <property type="project" value="TreeGrafter"/>
</dbReference>
<keyword evidence="3 10" id="KW-0235">DNA replication</keyword>
<dbReference type="OrthoDB" id="1926878at2759"/>
<evidence type="ECO:0000259" key="12">
    <source>
        <dbReference type="PROSITE" id="PS51038"/>
    </source>
</evidence>
<dbReference type="GO" id="GO:0003688">
    <property type="term" value="F:DNA replication origin binding"/>
    <property type="evidence" value="ECO:0007669"/>
    <property type="project" value="TreeGrafter"/>
</dbReference>
<dbReference type="CDD" id="cd04370">
    <property type="entry name" value="BAH"/>
    <property type="match status" value="1"/>
</dbReference>
<dbReference type="AlphaFoldDB" id="D7FYY4"/>
<dbReference type="CDD" id="cd00009">
    <property type="entry name" value="AAA"/>
    <property type="match status" value="1"/>
</dbReference>
<evidence type="ECO:0000256" key="7">
    <source>
        <dbReference type="ARBA" id="ARBA00022842"/>
    </source>
</evidence>
<evidence type="ECO:0000256" key="4">
    <source>
        <dbReference type="ARBA" id="ARBA00022723"/>
    </source>
</evidence>
<dbReference type="PROSITE" id="PS51038">
    <property type="entry name" value="BAH"/>
    <property type="match status" value="1"/>
</dbReference>
<dbReference type="GO" id="GO:0046872">
    <property type="term" value="F:metal ion binding"/>
    <property type="evidence" value="ECO:0007669"/>
    <property type="project" value="UniProtKB-KW"/>
</dbReference>
<keyword evidence="9 10" id="KW-0539">Nucleus</keyword>
<name>D7FYY4_ECTSI</name>
<keyword evidence="14" id="KW-1185">Reference proteome</keyword>
<dbReference type="SUPFAM" id="SSF52540">
    <property type="entry name" value="P-loop containing nucleoside triphosphate hydrolases"/>
    <property type="match status" value="1"/>
</dbReference>
<keyword evidence="7" id="KW-0460">Magnesium</keyword>
<dbReference type="GO" id="GO:0033314">
    <property type="term" value="P:mitotic DNA replication checkpoint signaling"/>
    <property type="evidence" value="ECO:0007669"/>
    <property type="project" value="TreeGrafter"/>
</dbReference>
<keyword evidence="4" id="KW-0479">Metal-binding</keyword>
<dbReference type="Gene3D" id="2.30.30.490">
    <property type="match status" value="1"/>
</dbReference>
<dbReference type="GO" id="GO:0003682">
    <property type="term" value="F:chromatin binding"/>
    <property type="evidence" value="ECO:0007669"/>
    <property type="project" value="InterPro"/>
</dbReference>
<dbReference type="InParanoid" id="D7FYY4"/>
<dbReference type="GO" id="GO:0005524">
    <property type="term" value="F:ATP binding"/>
    <property type="evidence" value="ECO:0007669"/>
    <property type="project" value="UniProtKB-KW"/>
</dbReference>
<proteinExistence type="inferred from homology"/>
<dbReference type="InterPro" id="IPR027417">
    <property type="entry name" value="P-loop_NTPase"/>
</dbReference>
<dbReference type="GO" id="GO:0005664">
    <property type="term" value="C:nuclear origin of replication recognition complex"/>
    <property type="evidence" value="ECO:0007669"/>
    <property type="project" value="TreeGrafter"/>
</dbReference>
<feature type="compositionally biased region" description="Basic and acidic residues" evidence="11">
    <location>
        <begin position="184"/>
        <end position="196"/>
    </location>
</feature>
<feature type="domain" description="BAH" evidence="12">
    <location>
        <begin position="247"/>
        <end position="371"/>
    </location>
</feature>
<comment type="similarity">
    <text evidence="2 10">Belongs to the ORC1 family.</text>
</comment>
<dbReference type="Gene3D" id="1.10.8.60">
    <property type="match status" value="1"/>
</dbReference>
<feature type="compositionally biased region" description="Low complexity" evidence="11">
    <location>
        <begin position="143"/>
        <end position="157"/>
    </location>
</feature>
<dbReference type="SMART" id="SM00382">
    <property type="entry name" value="AAA"/>
    <property type="match status" value="1"/>
</dbReference>
<comment type="subunit">
    <text evidence="10">ORC is composed of six subunits.</text>
</comment>
<feature type="region of interest" description="Disordered" evidence="11">
    <location>
        <begin position="425"/>
        <end position="463"/>
    </location>
</feature>
<keyword evidence="6 10" id="KW-0067">ATP-binding</keyword>
<dbReference type="GO" id="GO:0016887">
    <property type="term" value="F:ATP hydrolysis activity"/>
    <property type="evidence" value="ECO:0007669"/>
    <property type="project" value="InterPro"/>
</dbReference>
<evidence type="ECO:0000256" key="2">
    <source>
        <dbReference type="ARBA" id="ARBA00008398"/>
    </source>
</evidence>
<dbReference type="InterPro" id="IPR050311">
    <property type="entry name" value="ORC1/CDC6"/>
</dbReference>
<dbReference type="eggNOG" id="KOG1514">
    <property type="taxonomic scope" value="Eukaryota"/>
</dbReference>
<evidence type="ECO:0000256" key="1">
    <source>
        <dbReference type="ARBA" id="ARBA00004123"/>
    </source>
</evidence>
<evidence type="ECO:0000256" key="8">
    <source>
        <dbReference type="ARBA" id="ARBA00023125"/>
    </source>
</evidence>